<gene>
    <name evidence="1" type="ORF">Cboi01_000584300</name>
</gene>
<evidence type="ECO:0000313" key="1">
    <source>
        <dbReference type="EMBL" id="GMF01422.1"/>
    </source>
</evidence>
<name>A0ACB5U4B1_CANBO</name>
<accession>A0ACB5U4B1</accession>
<protein>
    <submittedName>
        <fullName evidence="1">Unnamed protein product</fullName>
    </submittedName>
</protein>
<organism evidence="1 2">
    <name type="scientific">Candida boidinii</name>
    <name type="common">Yeast</name>
    <dbReference type="NCBI Taxonomy" id="5477"/>
    <lineage>
        <taxon>Eukaryota</taxon>
        <taxon>Fungi</taxon>
        <taxon>Dikarya</taxon>
        <taxon>Ascomycota</taxon>
        <taxon>Saccharomycotina</taxon>
        <taxon>Pichiomycetes</taxon>
        <taxon>Pichiales</taxon>
        <taxon>Pichiaceae</taxon>
        <taxon>Ogataea</taxon>
        <taxon>Ogataea/Candida clade</taxon>
    </lineage>
</organism>
<reference evidence="1" key="1">
    <citation type="submission" date="2023-04" db="EMBL/GenBank/DDBJ databases">
        <title>Candida boidinii NBRC 1967.</title>
        <authorList>
            <person name="Ichikawa N."/>
            <person name="Sato H."/>
            <person name="Tonouchi N."/>
        </authorList>
    </citation>
    <scope>NUCLEOTIDE SEQUENCE</scope>
    <source>
        <strain evidence="1">NBRC 1967</strain>
    </source>
</reference>
<proteinExistence type="predicted"/>
<dbReference type="Proteomes" id="UP001165101">
    <property type="component" value="Unassembled WGS sequence"/>
</dbReference>
<evidence type="ECO:0000313" key="2">
    <source>
        <dbReference type="Proteomes" id="UP001165101"/>
    </source>
</evidence>
<comment type="caution">
    <text evidence="1">The sequence shown here is derived from an EMBL/GenBank/DDBJ whole genome shotgun (WGS) entry which is preliminary data.</text>
</comment>
<dbReference type="EMBL" id="BSXV01004905">
    <property type="protein sequence ID" value="GMF01422.1"/>
    <property type="molecule type" value="Genomic_DNA"/>
</dbReference>
<keyword evidence="2" id="KW-1185">Reference proteome</keyword>
<sequence length="186" mass="21212">MSEIRQTPVKTTAGTAAKNIPRAPPTSASKAKPKDTTSIIEEELFAKKINSLSLQYLLMETVPLSIRVSERLVEISKKAGGLIETDMKKLSIKDNKLDDFHPGGIEGLCKDDEITNNDNLYRIENYGYQMGLKITDCLVYMNNDNNLKVLEVLEIMKFICRDVWKIFYQKQMDNLRTNHIVRIINS</sequence>